<feature type="domain" description="Bromo" evidence="12">
    <location>
        <begin position="281"/>
        <end position="351"/>
    </location>
</feature>
<evidence type="ECO:0000256" key="7">
    <source>
        <dbReference type="ARBA" id="ARBA00023163"/>
    </source>
</evidence>
<evidence type="ECO:0000256" key="2">
    <source>
        <dbReference type="ARBA" id="ARBA00022553"/>
    </source>
</evidence>
<dbReference type="Proteomes" id="UP000054886">
    <property type="component" value="Unassembled WGS sequence"/>
</dbReference>
<dbReference type="CDD" id="cd05522">
    <property type="entry name" value="Bromo_Rsc1_2_II"/>
    <property type="match status" value="1"/>
</dbReference>
<dbReference type="GO" id="GO:0006368">
    <property type="term" value="P:transcription elongation by RNA polymerase II"/>
    <property type="evidence" value="ECO:0007669"/>
    <property type="project" value="TreeGrafter"/>
</dbReference>
<dbReference type="PRINTS" id="PR00503">
    <property type="entry name" value="BROMODOMAIN"/>
</dbReference>
<dbReference type="InterPro" id="IPR036427">
    <property type="entry name" value="Bromodomain-like_sf"/>
</dbReference>
<feature type="domain" description="BAH" evidence="13">
    <location>
        <begin position="394"/>
        <end position="513"/>
    </location>
</feature>
<comment type="similarity">
    <text evidence="9">Belongs to the RSC1 family.</text>
</comment>
<gene>
    <name evidence="14" type="ORF">AO440_000286</name>
</gene>
<dbReference type="PROSITE" id="PS00633">
    <property type="entry name" value="BROMODOMAIN_1"/>
    <property type="match status" value="1"/>
</dbReference>
<keyword evidence="4" id="KW-0156">Chromatin regulator</keyword>
<accession>A0A0W0D0Q8</accession>
<evidence type="ECO:0000256" key="1">
    <source>
        <dbReference type="ARBA" id="ARBA00004123"/>
    </source>
</evidence>
<feature type="compositionally biased region" description="Basic and acidic residues" evidence="11">
    <location>
        <begin position="187"/>
        <end position="205"/>
    </location>
</feature>
<dbReference type="InterPro" id="IPR001487">
    <property type="entry name" value="Bromodomain"/>
</dbReference>
<evidence type="ECO:0000259" key="13">
    <source>
        <dbReference type="PROSITE" id="PS51038"/>
    </source>
</evidence>
<evidence type="ECO:0000256" key="11">
    <source>
        <dbReference type="SAM" id="MobiDB-lite"/>
    </source>
</evidence>
<dbReference type="InterPro" id="IPR048047">
    <property type="entry name" value="RSC1/2_bromodom"/>
</dbReference>
<keyword evidence="6 10" id="KW-0103">Bromodomain</keyword>
<proteinExistence type="inferred from homology"/>
<comment type="caution">
    <text evidence="14">The sequence shown here is derived from an EMBL/GenBank/DDBJ whole genome shotgun (WGS) entry which is preliminary data.</text>
</comment>
<dbReference type="VEuPathDB" id="FungiDB:CAGL0B02816g"/>
<evidence type="ECO:0000256" key="4">
    <source>
        <dbReference type="ARBA" id="ARBA00022853"/>
    </source>
</evidence>
<keyword evidence="5" id="KW-0805">Transcription regulation</keyword>
<dbReference type="Pfam" id="PF00439">
    <property type="entry name" value="Bromodomain"/>
    <property type="match status" value="2"/>
</dbReference>
<dbReference type="InterPro" id="IPR037382">
    <property type="entry name" value="Rsc/polybromo"/>
</dbReference>
<evidence type="ECO:0000256" key="6">
    <source>
        <dbReference type="ARBA" id="ARBA00023117"/>
    </source>
</evidence>
<evidence type="ECO:0000256" key="5">
    <source>
        <dbReference type="ARBA" id="ARBA00023015"/>
    </source>
</evidence>
<dbReference type="PROSITE" id="PS51038">
    <property type="entry name" value="BAH"/>
    <property type="match status" value="1"/>
</dbReference>
<feature type="region of interest" description="Disordered" evidence="11">
    <location>
        <begin position="165"/>
        <end position="245"/>
    </location>
</feature>
<sequence>MANTKELQENLRPEYLRLYNVINEENVNISPVFTVLPPRKDYPDYYDVIKKPISINTLKKRLTTYTNAQQFMDDLVHIPWNAKVYNTKESEIYKYALTLEKFINETVYPNLKKKYPKLELPYLGPTPDEPGYQEFQEKLLIKEKEKQEELERKERLEKEAKSHKVLIRTRKTSNKEGYTTDSYDSNNEVHTETGDDDHYTDYGKGDDDDEYTDSGRRYKQRRVHAKFSPSPSGTPHPLGLRHSEKPVKKYVKRGRPPIIDLPYVQRMKNVLKVIRKEVDERRRSLLDSFEKIPDRNYYPQYYSIISNPISLDEIRKKVKTRKYKDFEGFHNDIKLMLSNYRTYNKNNPNELKRSFKFEKSFNELAQFELSRPDTDYMPEGEFRCPLDEVIVNGITYQVGDWVLLKNRNDESKPIVGQIFKFWSEGTSGTKWLNACWYYRPEQTVHRVDRLFYKTEVVKSGQYRDHKVSDIQGKCYVVHFTRYQRGDPDINIDGPLFVCEYRYNESDKAFNKIRTWRACLPEEIRDVEEQTIPVTGRKFFKFPSPIRHLLLPNSTTRDPVPDPTLGVPNAPPIVGGVYMRSKLDRDDLGEYSTSDDCPKHIIRPNDPKDRLEGKIDNDMGTIIVSGGMGNLARMTPSHTKLNTMRDNHIENNYQFNNNESASLPFSLAKENVPIPNLNKTNRPLNISDLHSRHVAQFVANQRQREITHNLEAAKYSHATIADKIANEASKHTRLGQQIVSLPHSYVLPLSITKNTGVLQTSDISNQSRRQKEDALMPRKRTKEEILWFTGPSVSINERLMDSGIVRTLSMNTLTNSSKDGLDYEEFEEVIPVIRKRSKRNTRNIIEQVEEEEFDKEEAQTTKKDEDDSVTQLFHTSLHSLRPSASFMSHRLAEST</sequence>
<evidence type="ECO:0000256" key="10">
    <source>
        <dbReference type="PROSITE-ProRule" id="PRU00035"/>
    </source>
</evidence>
<dbReference type="PROSITE" id="PS50014">
    <property type="entry name" value="BROMODOMAIN_2"/>
    <property type="match status" value="2"/>
</dbReference>
<dbReference type="CDD" id="cd04717">
    <property type="entry name" value="BAH_polybromo"/>
    <property type="match status" value="1"/>
</dbReference>
<dbReference type="InterPro" id="IPR001025">
    <property type="entry name" value="BAH_dom"/>
</dbReference>
<comment type="subcellular location">
    <subcellularLocation>
        <location evidence="1">Nucleus</location>
    </subcellularLocation>
</comment>
<dbReference type="Pfam" id="PF01426">
    <property type="entry name" value="BAH"/>
    <property type="match status" value="1"/>
</dbReference>
<dbReference type="SUPFAM" id="SSF47370">
    <property type="entry name" value="Bromodomain"/>
    <property type="match status" value="2"/>
</dbReference>
<dbReference type="InterPro" id="IPR043151">
    <property type="entry name" value="BAH_sf"/>
</dbReference>
<dbReference type="VEuPathDB" id="FungiDB:GWK60_B02695"/>
<reference evidence="14 15" key="1">
    <citation type="submission" date="2015-10" db="EMBL/GenBank/DDBJ databases">
        <title>Draft genomes sequences of Candida glabrata isolates 1A, 1B, 2A, 2B, 3A and 3B.</title>
        <authorList>
            <person name="Haavelsrud O.E."/>
            <person name="Gaustad P."/>
        </authorList>
    </citation>
    <scope>NUCLEOTIDE SEQUENCE [LARGE SCALE GENOMIC DNA]</scope>
    <source>
        <strain evidence="14">910700640</strain>
    </source>
</reference>
<dbReference type="VEuPathDB" id="FungiDB:B1J91_B02816g"/>
<feature type="domain" description="Bromo" evidence="12">
    <location>
        <begin position="25"/>
        <end position="93"/>
    </location>
</feature>
<dbReference type="InterPro" id="IPR018359">
    <property type="entry name" value="Bromodomain_CS"/>
</dbReference>
<evidence type="ECO:0000256" key="3">
    <source>
        <dbReference type="ARBA" id="ARBA00022737"/>
    </source>
</evidence>
<dbReference type="PANTHER" id="PTHR16062:SF21">
    <property type="entry name" value="CHROMATIN STRUCTURE-REMODELING COMPLEX SUBUNIT RSC1-RELATED"/>
    <property type="match status" value="1"/>
</dbReference>
<dbReference type="Gene3D" id="2.30.30.490">
    <property type="match status" value="1"/>
</dbReference>
<evidence type="ECO:0000313" key="15">
    <source>
        <dbReference type="Proteomes" id="UP000054886"/>
    </source>
</evidence>
<evidence type="ECO:0000256" key="8">
    <source>
        <dbReference type="ARBA" id="ARBA00023242"/>
    </source>
</evidence>
<organism evidence="14 15">
    <name type="scientific">Candida glabrata</name>
    <name type="common">Yeast</name>
    <name type="synonym">Torulopsis glabrata</name>
    <dbReference type="NCBI Taxonomy" id="5478"/>
    <lineage>
        <taxon>Eukaryota</taxon>
        <taxon>Fungi</taxon>
        <taxon>Dikarya</taxon>
        <taxon>Ascomycota</taxon>
        <taxon>Saccharomycotina</taxon>
        <taxon>Saccharomycetes</taxon>
        <taxon>Saccharomycetales</taxon>
        <taxon>Saccharomycetaceae</taxon>
        <taxon>Nakaseomyces</taxon>
    </lineage>
</organism>
<name>A0A0W0D0Q8_CANGB</name>
<dbReference type="GO" id="GO:0003682">
    <property type="term" value="F:chromatin binding"/>
    <property type="evidence" value="ECO:0007669"/>
    <property type="project" value="InterPro"/>
</dbReference>
<dbReference type="CDD" id="cd05521">
    <property type="entry name" value="Bromo_Rsc1_2_I"/>
    <property type="match status" value="1"/>
</dbReference>
<dbReference type="AlphaFoldDB" id="A0A0W0D0Q8"/>
<dbReference type="EMBL" id="LLZZ01000119">
    <property type="protein sequence ID" value="KTB03458.1"/>
    <property type="molecule type" value="Genomic_DNA"/>
</dbReference>
<keyword evidence="2" id="KW-0597">Phosphoprotein</keyword>
<dbReference type="InterPro" id="IPR035700">
    <property type="entry name" value="Rsc1/Rsc2_Bromo"/>
</dbReference>
<evidence type="ECO:0000256" key="9">
    <source>
        <dbReference type="ARBA" id="ARBA00061403"/>
    </source>
</evidence>
<evidence type="ECO:0000259" key="12">
    <source>
        <dbReference type="PROSITE" id="PS50014"/>
    </source>
</evidence>
<keyword evidence="3" id="KW-0677">Repeat</keyword>
<dbReference type="PANTHER" id="PTHR16062">
    <property type="entry name" value="SWI/SNF-RELATED"/>
    <property type="match status" value="1"/>
</dbReference>
<dbReference type="GO" id="GO:0006338">
    <property type="term" value="P:chromatin remodeling"/>
    <property type="evidence" value="ECO:0007669"/>
    <property type="project" value="InterPro"/>
</dbReference>
<dbReference type="FunFam" id="2.30.30.490:FF:000016">
    <property type="entry name" value="RSC complex member"/>
    <property type="match status" value="1"/>
</dbReference>
<evidence type="ECO:0000313" key="14">
    <source>
        <dbReference type="EMBL" id="KTB03458.1"/>
    </source>
</evidence>
<dbReference type="SMART" id="SM00297">
    <property type="entry name" value="BROMO"/>
    <property type="match status" value="2"/>
</dbReference>
<keyword evidence="8" id="KW-0539">Nucleus</keyword>
<dbReference type="GO" id="GO:0016586">
    <property type="term" value="C:RSC-type complex"/>
    <property type="evidence" value="ECO:0007669"/>
    <property type="project" value="InterPro"/>
</dbReference>
<feature type="compositionally biased region" description="Polar residues" evidence="11">
    <location>
        <begin position="175"/>
        <end position="186"/>
    </location>
</feature>
<dbReference type="Gene3D" id="1.20.920.10">
    <property type="entry name" value="Bromodomain-like"/>
    <property type="match status" value="2"/>
</dbReference>
<dbReference type="VEuPathDB" id="FungiDB:GVI51_B02739"/>
<keyword evidence="7" id="KW-0804">Transcription</keyword>
<dbReference type="SMART" id="SM00439">
    <property type="entry name" value="BAH"/>
    <property type="match status" value="1"/>
</dbReference>
<protein>
    <submittedName>
        <fullName evidence="14">Chromatin structure-remodeling complex subunit RSC2</fullName>
    </submittedName>
</protein>